<comment type="caution">
    <text evidence="1">The sequence shown here is derived from an EMBL/GenBank/DDBJ whole genome shotgun (WGS) entry which is preliminary data.</text>
</comment>
<evidence type="ECO:0000313" key="1">
    <source>
        <dbReference type="EMBL" id="KGX92073.1"/>
    </source>
</evidence>
<organism evidence="1 2">
    <name type="scientific">Pontibacillus halophilus JSM 076056 = DSM 19796</name>
    <dbReference type="NCBI Taxonomy" id="1385510"/>
    <lineage>
        <taxon>Bacteria</taxon>
        <taxon>Bacillati</taxon>
        <taxon>Bacillota</taxon>
        <taxon>Bacilli</taxon>
        <taxon>Bacillales</taxon>
        <taxon>Bacillaceae</taxon>
        <taxon>Pontibacillus</taxon>
    </lineage>
</organism>
<proteinExistence type="predicted"/>
<keyword evidence="2" id="KW-1185">Reference proteome</keyword>
<accession>A0A0A5GLI0</accession>
<name>A0A0A5GLI0_9BACI</name>
<dbReference type="Proteomes" id="UP000030528">
    <property type="component" value="Unassembled WGS sequence"/>
</dbReference>
<evidence type="ECO:0000313" key="2">
    <source>
        <dbReference type="Proteomes" id="UP000030528"/>
    </source>
</evidence>
<gene>
    <name evidence="1" type="ORF">N781_02920</name>
</gene>
<sequence length="78" mass="9089">MMRIFVLIRSLLRPLSTINPTLLTGYVLEDKGMDYKLISYRVKRTKIREFVPYGMNSIRARKLWGISKGEGKVGRRCP</sequence>
<protein>
    <submittedName>
        <fullName evidence="1">Uncharacterized protein</fullName>
    </submittedName>
</protein>
<dbReference type="EMBL" id="AVPE01000008">
    <property type="protein sequence ID" value="KGX92073.1"/>
    <property type="molecule type" value="Genomic_DNA"/>
</dbReference>
<reference evidence="1 2" key="1">
    <citation type="submission" date="2013-08" db="EMBL/GenBank/DDBJ databases">
        <authorList>
            <person name="Huang J."/>
            <person name="Wang G."/>
        </authorList>
    </citation>
    <scope>NUCLEOTIDE SEQUENCE [LARGE SCALE GENOMIC DNA]</scope>
    <source>
        <strain evidence="1 2">JSM 076056</strain>
    </source>
</reference>
<dbReference type="AlphaFoldDB" id="A0A0A5GLI0"/>